<dbReference type="Proteomes" id="UP001457282">
    <property type="component" value="Unassembled WGS sequence"/>
</dbReference>
<gene>
    <name evidence="2" type="ORF">M0R45_008674</name>
</gene>
<evidence type="ECO:0000313" key="3">
    <source>
        <dbReference type="Proteomes" id="UP001457282"/>
    </source>
</evidence>
<feature type="region of interest" description="Disordered" evidence="1">
    <location>
        <begin position="1"/>
        <end position="61"/>
    </location>
</feature>
<name>A0AAW1Y1H5_RUBAR</name>
<accession>A0AAW1Y1H5</accession>
<reference evidence="2 3" key="1">
    <citation type="journal article" date="2023" name="G3 (Bethesda)">
        <title>A chromosome-length genome assembly and annotation of blackberry (Rubus argutus, cv. 'Hillquist').</title>
        <authorList>
            <person name="Bruna T."/>
            <person name="Aryal R."/>
            <person name="Dudchenko O."/>
            <person name="Sargent D.J."/>
            <person name="Mead D."/>
            <person name="Buti M."/>
            <person name="Cavallini A."/>
            <person name="Hytonen T."/>
            <person name="Andres J."/>
            <person name="Pham M."/>
            <person name="Weisz D."/>
            <person name="Mascagni F."/>
            <person name="Usai G."/>
            <person name="Natali L."/>
            <person name="Bassil N."/>
            <person name="Fernandez G.E."/>
            <person name="Lomsadze A."/>
            <person name="Armour M."/>
            <person name="Olukolu B."/>
            <person name="Poorten T."/>
            <person name="Britton C."/>
            <person name="Davik J."/>
            <person name="Ashrafi H."/>
            <person name="Aiden E.L."/>
            <person name="Borodovsky M."/>
            <person name="Worthington M."/>
        </authorList>
    </citation>
    <scope>NUCLEOTIDE SEQUENCE [LARGE SCALE GENOMIC DNA]</scope>
    <source>
        <strain evidence="2">PI 553951</strain>
    </source>
</reference>
<dbReference type="AlphaFoldDB" id="A0AAW1Y1H5"/>
<sequence>MASLPPSQFKSTTVPNSQQPNLLPFKTTPLPCSCNTREDPDHHQSRRYAQSTSPCPHPTSQAATALPCAVISQPPSLPSLELPCRQLR</sequence>
<feature type="compositionally biased region" description="Polar residues" evidence="1">
    <location>
        <begin position="47"/>
        <end position="61"/>
    </location>
</feature>
<evidence type="ECO:0000313" key="2">
    <source>
        <dbReference type="EMBL" id="KAK9943051.1"/>
    </source>
</evidence>
<organism evidence="2 3">
    <name type="scientific">Rubus argutus</name>
    <name type="common">Southern blackberry</name>
    <dbReference type="NCBI Taxonomy" id="59490"/>
    <lineage>
        <taxon>Eukaryota</taxon>
        <taxon>Viridiplantae</taxon>
        <taxon>Streptophyta</taxon>
        <taxon>Embryophyta</taxon>
        <taxon>Tracheophyta</taxon>
        <taxon>Spermatophyta</taxon>
        <taxon>Magnoliopsida</taxon>
        <taxon>eudicotyledons</taxon>
        <taxon>Gunneridae</taxon>
        <taxon>Pentapetalae</taxon>
        <taxon>rosids</taxon>
        <taxon>fabids</taxon>
        <taxon>Rosales</taxon>
        <taxon>Rosaceae</taxon>
        <taxon>Rosoideae</taxon>
        <taxon>Rosoideae incertae sedis</taxon>
        <taxon>Rubus</taxon>
    </lineage>
</organism>
<proteinExistence type="predicted"/>
<feature type="compositionally biased region" description="Polar residues" evidence="1">
    <location>
        <begin position="1"/>
        <end position="21"/>
    </location>
</feature>
<comment type="caution">
    <text evidence="2">The sequence shown here is derived from an EMBL/GenBank/DDBJ whole genome shotgun (WGS) entry which is preliminary data.</text>
</comment>
<protein>
    <submittedName>
        <fullName evidence="2">Uncharacterized protein</fullName>
    </submittedName>
</protein>
<keyword evidence="3" id="KW-1185">Reference proteome</keyword>
<dbReference type="EMBL" id="JBEDUW010000002">
    <property type="protein sequence ID" value="KAK9943051.1"/>
    <property type="molecule type" value="Genomic_DNA"/>
</dbReference>
<evidence type="ECO:0000256" key="1">
    <source>
        <dbReference type="SAM" id="MobiDB-lite"/>
    </source>
</evidence>